<dbReference type="AlphaFoldDB" id="A0A814Q361"/>
<dbReference type="EMBL" id="CAJNOT010000940">
    <property type="protein sequence ID" value="CAF1113811.1"/>
    <property type="molecule type" value="Genomic_DNA"/>
</dbReference>
<dbReference type="Proteomes" id="UP000663864">
    <property type="component" value="Unassembled WGS sequence"/>
</dbReference>
<evidence type="ECO:0000313" key="1">
    <source>
        <dbReference type="EMBL" id="CAF1113811.1"/>
    </source>
</evidence>
<evidence type="ECO:0000313" key="3">
    <source>
        <dbReference type="Proteomes" id="UP000663864"/>
    </source>
</evidence>
<evidence type="ECO:0000313" key="2">
    <source>
        <dbReference type="EMBL" id="CAF3915101.1"/>
    </source>
</evidence>
<dbReference type="Pfam" id="PF14236">
    <property type="entry name" value="DruA"/>
    <property type="match status" value="1"/>
</dbReference>
<name>A0A814Q361_9BILA</name>
<protein>
    <submittedName>
        <fullName evidence="1">Uncharacterized protein</fullName>
    </submittedName>
</protein>
<dbReference type="Proteomes" id="UP000663836">
    <property type="component" value="Unassembled WGS sequence"/>
</dbReference>
<reference evidence="1" key="1">
    <citation type="submission" date="2021-02" db="EMBL/GenBank/DDBJ databases">
        <authorList>
            <person name="Nowell W R."/>
        </authorList>
    </citation>
    <scope>NUCLEOTIDE SEQUENCE</scope>
</reference>
<proteinExistence type="predicted"/>
<dbReference type="InterPro" id="IPR025639">
    <property type="entry name" value="DruA"/>
</dbReference>
<organism evidence="1 3">
    <name type="scientific">Rotaria sordida</name>
    <dbReference type="NCBI Taxonomy" id="392033"/>
    <lineage>
        <taxon>Eukaryota</taxon>
        <taxon>Metazoa</taxon>
        <taxon>Spiralia</taxon>
        <taxon>Gnathifera</taxon>
        <taxon>Rotifera</taxon>
        <taxon>Eurotatoria</taxon>
        <taxon>Bdelloidea</taxon>
        <taxon>Philodinida</taxon>
        <taxon>Philodinidae</taxon>
        <taxon>Rotaria</taxon>
    </lineage>
</organism>
<dbReference type="EMBL" id="CAJOBD010002888">
    <property type="protein sequence ID" value="CAF3915101.1"/>
    <property type="molecule type" value="Genomic_DNA"/>
</dbReference>
<sequence>MFTMDLKSEILQDIEQLSVKKHKEETKSSYHPKNDLSFYSNLLWNSSSYDDVEQIQIELIPVEKEDQRDLFNFIRHNISSMPQCETPGRVLSVLIYDKYSKRFLGIIQLTTDLLKSQFKDEFIGFDEKKRGQLKKHIRDHSANLSICIPVQPFGFDFCGGKLLAMLAFSLELHQIYEMKYSNTLALITTTSIHGKSIQYDRLKQLKFIGYTKGYGTSHIPVSFMDKVYRYLEENYPKFNIKKQSKWQSLRFLVQQLHIDSNQLFFHGDQRGIYCGWTGSNAKEFLLKKNTNFDRDKLQSVETITQFWKERWAKQRSAHLKKQNT</sequence>
<accession>A0A814Q361</accession>
<gene>
    <name evidence="2" type="ORF">JBS370_LOCUS21613</name>
    <name evidence="1" type="ORF">ZHD862_LOCUS18262</name>
</gene>
<comment type="caution">
    <text evidence="1">The sequence shown here is derived from an EMBL/GenBank/DDBJ whole genome shotgun (WGS) entry which is preliminary data.</text>
</comment>